<feature type="chain" id="PRO_5039275978" description="Surface layer protein A domain-containing protein" evidence="1">
    <location>
        <begin position="20"/>
        <end position="198"/>
    </location>
</feature>
<protein>
    <recommendedName>
        <fullName evidence="4">Surface layer protein A domain-containing protein</fullName>
    </recommendedName>
</protein>
<comment type="caution">
    <text evidence="2">The sequence shown here is derived from an EMBL/GenBank/DDBJ whole genome shotgun (WGS) entry which is preliminary data.</text>
</comment>
<dbReference type="AlphaFoldDB" id="A0A0R1Y3U7"/>
<keyword evidence="3" id="KW-1185">Reference proteome</keyword>
<evidence type="ECO:0008006" key="4">
    <source>
        <dbReference type="Google" id="ProtNLM"/>
    </source>
</evidence>
<sequence length="198" mass="22032">MLVLLFLTVSAVLVPANIARGTEYLTPLIAFGNQTFGTNLGPGPFKEADVYYDYPTVATVNGEWGANVFNGNDDNKVFDKILPVGSQWQVYGYTLRTDGWYYYVGGDMWLQADQVKVPASDSYDALLNVEAFLGGRGTKDDYAVAFISDEYGLHYKAARYVYDTLSGGPIFQITHIYNVYADGQVYNMGTTTSRFFMD</sequence>
<dbReference type="EMBL" id="AZGA01000003">
    <property type="protein sequence ID" value="KRM36469.1"/>
    <property type="molecule type" value="Genomic_DNA"/>
</dbReference>
<feature type="signal peptide" evidence="1">
    <location>
        <begin position="1"/>
        <end position="19"/>
    </location>
</feature>
<evidence type="ECO:0000313" key="2">
    <source>
        <dbReference type="EMBL" id="KRM36469.1"/>
    </source>
</evidence>
<proteinExistence type="predicted"/>
<dbReference type="Proteomes" id="UP000051236">
    <property type="component" value="Unassembled WGS sequence"/>
</dbReference>
<dbReference type="PATRIC" id="fig|1423734.3.peg.2769"/>
<accession>A0A0R1Y3U7</accession>
<organism evidence="2 3">
    <name type="scientific">Agrilactobacillus composti DSM 18527 = JCM 14202</name>
    <dbReference type="NCBI Taxonomy" id="1423734"/>
    <lineage>
        <taxon>Bacteria</taxon>
        <taxon>Bacillati</taxon>
        <taxon>Bacillota</taxon>
        <taxon>Bacilli</taxon>
        <taxon>Lactobacillales</taxon>
        <taxon>Lactobacillaceae</taxon>
        <taxon>Agrilactobacillus</taxon>
    </lineage>
</organism>
<keyword evidence="1" id="KW-0732">Signal</keyword>
<name>A0A0R1Y3U7_9LACO</name>
<evidence type="ECO:0000313" key="3">
    <source>
        <dbReference type="Proteomes" id="UP000051236"/>
    </source>
</evidence>
<gene>
    <name evidence="2" type="ORF">FC83_GL002724</name>
</gene>
<evidence type="ECO:0000256" key="1">
    <source>
        <dbReference type="SAM" id="SignalP"/>
    </source>
</evidence>
<dbReference type="STRING" id="1423734.FC83_GL002724"/>
<reference evidence="2 3" key="1">
    <citation type="journal article" date="2015" name="Genome Announc.">
        <title>Expanding the biotechnology potential of lactobacilli through comparative genomics of 213 strains and associated genera.</title>
        <authorList>
            <person name="Sun Z."/>
            <person name="Harris H.M."/>
            <person name="McCann A."/>
            <person name="Guo C."/>
            <person name="Argimon S."/>
            <person name="Zhang W."/>
            <person name="Yang X."/>
            <person name="Jeffery I.B."/>
            <person name="Cooney J.C."/>
            <person name="Kagawa T.F."/>
            <person name="Liu W."/>
            <person name="Song Y."/>
            <person name="Salvetti E."/>
            <person name="Wrobel A."/>
            <person name="Rasinkangas P."/>
            <person name="Parkhill J."/>
            <person name="Rea M.C."/>
            <person name="O'Sullivan O."/>
            <person name="Ritari J."/>
            <person name="Douillard F.P."/>
            <person name="Paul Ross R."/>
            <person name="Yang R."/>
            <person name="Briner A.E."/>
            <person name="Felis G.E."/>
            <person name="de Vos W.M."/>
            <person name="Barrangou R."/>
            <person name="Klaenhammer T.R."/>
            <person name="Caufield P.W."/>
            <person name="Cui Y."/>
            <person name="Zhang H."/>
            <person name="O'Toole P.W."/>
        </authorList>
    </citation>
    <scope>NUCLEOTIDE SEQUENCE [LARGE SCALE GENOMIC DNA]</scope>
    <source>
        <strain evidence="2 3">DSM 18527</strain>
    </source>
</reference>